<dbReference type="PANTHER" id="PTHR43240">
    <property type="entry name" value="1,4-DIHYDROXY-2-NAPHTHOYL-COA THIOESTERASE 1"/>
    <property type="match status" value="1"/>
</dbReference>
<dbReference type="Pfam" id="PF03061">
    <property type="entry name" value="4HBT"/>
    <property type="match status" value="1"/>
</dbReference>
<protein>
    <submittedName>
        <fullName evidence="3">PaaI family thioesterase</fullName>
    </submittedName>
</protein>
<dbReference type="SUPFAM" id="SSF54637">
    <property type="entry name" value="Thioesterase/thiol ester dehydrase-isomerase"/>
    <property type="match status" value="1"/>
</dbReference>
<dbReference type="InterPro" id="IPR029069">
    <property type="entry name" value="HotDog_dom_sf"/>
</dbReference>
<organism evidence="3 4">
    <name type="scientific">Alteromonas alba</name>
    <dbReference type="NCBI Taxonomy" id="2079529"/>
    <lineage>
        <taxon>Bacteria</taxon>
        <taxon>Pseudomonadati</taxon>
        <taxon>Pseudomonadota</taxon>
        <taxon>Gammaproteobacteria</taxon>
        <taxon>Alteromonadales</taxon>
        <taxon>Alteromonadaceae</taxon>
        <taxon>Alteromonas/Salinimonas group</taxon>
        <taxon>Alteromonas</taxon>
    </lineage>
</organism>
<dbReference type="GO" id="GO:0061522">
    <property type="term" value="F:1,4-dihydroxy-2-naphthoyl-CoA thioesterase activity"/>
    <property type="evidence" value="ECO:0007669"/>
    <property type="project" value="TreeGrafter"/>
</dbReference>
<keyword evidence="1" id="KW-0472">Membrane</keyword>
<dbReference type="AlphaFoldDB" id="A0A2S9V822"/>
<accession>A0A2S9V822</accession>
<reference evidence="4" key="1">
    <citation type="journal article" date="2020" name="Int. J. Syst. Evol. Microbiol.">
        <title>Alteromonas alba sp. nov., a marine bacterium isolated from the seawater of the West Pacific Ocean.</title>
        <authorList>
            <person name="Sun C."/>
            <person name="Wu Y.-H."/>
            <person name="Xamxidin M."/>
            <person name="Cheng H."/>
            <person name="Xu X.-W."/>
        </authorList>
    </citation>
    <scope>NUCLEOTIDE SEQUENCE [LARGE SCALE GENOMIC DNA]</scope>
    <source>
        <strain evidence="4">190</strain>
    </source>
</reference>
<keyword evidence="4" id="KW-1185">Reference proteome</keyword>
<gene>
    <name evidence="3" type="ORF">C6Y40_15865</name>
</gene>
<evidence type="ECO:0000256" key="1">
    <source>
        <dbReference type="SAM" id="Phobius"/>
    </source>
</evidence>
<dbReference type="Gene3D" id="3.10.129.10">
    <property type="entry name" value="Hotdog Thioesterase"/>
    <property type="match status" value="1"/>
</dbReference>
<dbReference type="CDD" id="cd03443">
    <property type="entry name" value="PaaI_thioesterase"/>
    <property type="match status" value="1"/>
</dbReference>
<feature type="domain" description="Thioesterase" evidence="2">
    <location>
        <begin position="45"/>
        <end position="118"/>
    </location>
</feature>
<dbReference type="PANTHER" id="PTHR43240:SF10">
    <property type="entry name" value="BLL4964 PROTEIN"/>
    <property type="match status" value="1"/>
</dbReference>
<proteinExistence type="predicted"/>
<name>A0A2S9V822_9ALTE</name>
<dbReference type="GO" id="GO:0005829">
    <property type="term" value="C:cytosol"/>
    <property type="evidence" value="ECO:0007669"/>
    <property type="project" value="TreeGrafter"/>
</dbReference>
<keyword evidence="1" id="KW-1133">Transmembrane helix</keyword>
<dbReference type="Proteomes" id="UP000238949">
    <property type="component" value="Unassembled WGS sequence"/>
</dbReference>
<evidence type="ECO:0000313" key="4">
    <source>
        <dbReference type="Proteomes" id="UP000238949"/>
    </source>
</evidence>
<dbReference type="InterPro" id="IPR006683">
    <property type="entry name" value="Thioestr_dom"/>
</dbReference>
<evidence type="ECO:0000313" key="3">
    <source>
        <dbReference type="EMBL" id="PRO72609.1"/>
    </source>
</evidence>
<feature type="transmembrane region" description="Helical" evidence="1">
    <location>
        <begin position="59"/>
        <end position="85"/>
    </location>
</feature>
<dbReference type="RefSeq" id="WP_014976569.1">
    <property type="nucleotide sequence ID" value="NZ_PVNP01000181.1"/>
</dbReference>
<dbReference type="EMBL" id="PVNP01000181">
    <property type="protein sequence ID" value="PRO72609.1"/>
    <property type="molecule type" value="Genomic_DNA"/>
</dbReference>
<comment type="caution">
    <text evidence="3">The sequence shown here is derived from an EMBL/GenBank/DDBJ whole genome shotgun (WGS) entry which is preliminary data.</text>
</comment>
<keyword evidence="1" id="KW-0812">Transmembrane</keyword>
<evidence type="ECO:0000259" key="2">
    <source>
        <dbReference type="Pfam" id="PF03061"/>
    </source>
</evidence>
<sequence>MTATKEEVIAFMKSEFPQSKCVVEAVSNGGATVSHHVGQDELRPGGTVSGPVLMSVADVALYVAILGKIGIVPLAVTTSLNINFLRKPSANERIIAECSLIKVGRTLVVGEVSLYSEGVSDLVAHAVGTYSIPPYTSERSENIKTINSLKA</sequence>
<dbReference type="OrthoDB" id="9805304at2"/>